<feature type="chain" id="PRO_5045921931" description="Lipoprotein" evidence="1">
    <location>
        <begin position="20"/>
        <end position="164"/>
    </location>
</feature>
<evidence type="ECO:0008006" key="4">
    <source>
        <dbReference type="Google" id="ProtNLM"/>
    </source>
</evidence>
<sequence>MRFAGLLVIFSILSISACATPRNDAEIALLGTCKASLKKAFEIQISESLSDDEKSFKEYKNIRFGQLNGGYSFVEIDDSRTRIEDIEFATPSGARQHLQSKSIDIDLSALYARRTETGFLYCILSPFSGLGSSGSFQRYAALIAIKTAYKGGPRLAGAIVKRPD</sequence>
<keyword evidence="1" id="KW-0732">Signal</keyword>
<keyword evidence="3" id="KW-1185">Reference proteome</keyword>
<organism evidence="2 3">
    <name type="scientific">Ideonella oryzae</name>
    <dbReference type="NCBI Taxonomy" id="2937441"/>
    <lineage>
        <taxon>Bacteria</taxon>
        <taxon>Pseudomonadati</taxon>
        <taxon>Pseudomonadota</taxon>
        <taxon>Betaproteobacteria</taxon>
        <taxon>Burkholderiales</taxon>
        <taxon>Sphaerotilaceae</taxon>
        <taxon>Ideonella</taxon>
    </lineage>
</organism>
<feature type="signal peptide" evidence="1">
    <location>
        <begin position="1"/>
        <end position="19"/>
    </location>
</feature>
<dbReference type="EMBL" id="JAMXMC010000008">
    <property type="protein sequence ID" value="MCO5978116.1"/>
    <property type="molecule type" value="Genomic_DNA"/>
</dbReference>
<dbReference type="RefSeq" id="WP_252770713.1">
    <property type="nucleotide sequence ID" value="NZ_JAMXMC010000008.1"/>
</dbReference>
<dbReference type="Proteomes" id="UP001204851">
    <property type="component" value="Unassembled WGS sequence"/>
</dbReference>
<evidence type="ECO:0000256" key="1">
    <source>
        <dbReference type="SAM" id="SignalP"/>
    </source>
</evidence>
<reference evidence="2 3" key="1">
    <citation type="submission" date="2022-06" db="EMBL/GenBank/DDBJ databases">
        <title>Ideonella sp. NS12-5 Genome sequencing and assembly.</title>
        <authorList>
            <person name="Jung Y."/>
        </authorList>
    </citation>
    <scope>NUCLEOTIDE SEQUENCE [LARGE SCALE GENOMIC DNA]</scope>
    <source>
        <strain evidence="2 3">NS12-5</strain>
    </source>
</reference>
<dbReference type="PROSITE" id="PS51257">
    <property type="entry name" value="PROKAR_LIPOPROTEIN"/>
    <property type="match status" value="1"/>
</dbReference>
<comment type="caution">
    <text evidence="2">The sequence shown here is derived from an EMBL/GenBank/DDBJ whole genome shotgun (WGS) entry which is preliminary data.</text>
</comment>
<evidence type="ECO:0000313" key="3">
    <source>
        <dbReference type="Proteomes" id="UP001204851"/>
    </source>
</evidence>
<accession>A0ABT1BRE6</accession>
<name>A0ABT1BRE6_9BURK</name>
<proteinExistence type="predicted"/>
<gene>
    <name evidence="2" type="ORF">M0L44_15550</name>
</gene>
<protein>
    <recommendedName>
        <fullName evidence="4">Lipoprotein</fullName>
    </recommendedName>
</protein>
<evidence type="ECO:0000313" key="2">
    <source>
        <dbReference type="EMBL" id="MCO5978116.1"/>
    </source>
</evidence>